<evidence type="ECO:0000313" key="3">
    <source>
        <dbReference type="Proteomes" id="UP000010472"/>
    </source>
</evidence>
<dbReference type="HOGENOM" id="CLU_2045771_0_0_3"/>
<reference evidence="2 3" key="1">
    <citation type="submission" date="2012-06" db="EMBL/GenBank/DDBJ databases">
        <title>Finished chromosome of genome of Crinalium epipsammum PCC 9333.</title>
        <authorList>
            <consortium name="US DOE Joint Genome Institute"/>
            <person name="Gugger M."/>
            <person name="Coursin T."/>
            <person name="Rippka R."/>
            <person name="Tandeau De Marsac N."/>
            <person name="Huntemann M."/>
            <person name="Wei C.-L."/>
            <person name="Han J."/>
            <person name="Detter J.C."/>
            <person name="Han C."/>
            <person name="Tapia R."/>
            <person name="Davenport K."/>
            <person name="Daligault H."/>
            <person name="Erkkila T."/>
            <person name="Gu W."/>
            <person name="Munk A.C.C."/>
            <person name="Teshima H."/>
            <person name="Xu Y."/>
            <person name="Chain P."/>
            <person name="Chen A."/>
            <person name="Krypides N."/>
            <person name="Mavromatis K."/>
            <person name="Markowitz V."/>
            <person name="Szeto E."/>
            <person name="Ivanova N."/>
            <person name="Mikhailova N."/>
            <person name="Ovchinnikova G."/>
            <person name="Pagani I."/>
            <person name="Pati A."/>
            <person name="Goodwin L."/>
            <person name="Peters L."/>
            <person name="Pitluck S."/>
            <person name="Woyke T."/>
            <person name="Kerfeld C."/>
        </authorList>
    </citation>
    <scope>NUCLEOTIDE SEQUENCE [LARGE SCALE GENOMIC DNA]</scope>
    <source>
        <strain evidence="2 3">PCC 9333</strain>
    </source>
</reference>
<sequence length="120" mass="13062">MFRKFKYALIAVLLGLNMAPAKAKTVQIPICRLDQSTINQGWFVHVGDIGTILGVQTILPPGATLTICKTSYFRGSKNQEDVVIEVGKFSNAKNAKKFGQRIWLEVSSNVVVNTGPPSGL</sequence>
<feature type="signal peptide" evidence="1">
    <location>
        <begin position="1"/>
        <end position="23"/>
    </location>
</feature>
<accession>K9VU77</accession>
<dbReference type="AlphaFoldDB" id="K9VU77"/>
<organism evidence="2 3">
    <name type="scientific">Crinalium epipsammum PCC 9333</name>
    <dbReference type="NCBI Taxonomy" id="1173022"/>
    <lineage>
        <taxon>Bacteria</taxon>
        <taxon>Bacillati</taxon>
        <taxon>Cyanobacteriota</taxon>
        <taxon>Cyanophyceae</taxon>
        <taxon>Gomontiellales</taxon>
        <taxon>Gomontiellaceae</taxon>
        <taxon>Crinalium</taxon>
    </lineage>
</organism>
<dbReference type="Proteomes" id="UP000010472">
    <property type="component" value="Chromosome"/>
</dbReference>
<keyword evidence="3" id="KW-1185">Reference proteome</keyword>
<proteinExistence type="predicted"/>
<feature type="chain" id="PRO_5003937688" evidence="1">
    <location>
        <begin position="24"/>
        <end position="120"/>
    </location>
</feature>
<evidence type="ECO:0000313" key="2">
    <source>
        <dbReference type="EMBL" id="AFZ11511.1"/>
    </source>
</evidence>
<evidence type="ECO:0000256" key="1">
    <source>
        <dbReference type="SAM" id="SignalP"/>
    </source>
</evidence>
<name>K9VU77_9CYAN</name>
<dbReference type="RefSeq" id="WP_015201645.1">
    <property type="nucleotide sequence ID" value="NC_019753.1"/>
</dbReference>
<keyword evidence="1" id="KW-0732">Signal</keyword>
<protein>
    <submittedName>
        <fullName evidence="2">Uncharacterized protein</fullName>
    </submittedName>
</protein>
<dbReference type="EMBL" id="CP003620">
    <property type="protein sequence ID" value="AFZ11511.1"/>
    <property type="molecule type" value="Genomic_DNA"/>
</dbReference>
<dbReference type="KEGG" id="cep:Cri9333_0561"/>
<dbReference type="STRING" id="1173022.Cri9333_0561"/>
<gene>
    <name evidence="2" type="ORF">Cri9333_0561</name>
</gene>